<dbReference type="InterPro" id="IPR048998">
    <property type="entry name" value="STPR"/>
</dbReference>
<accession>A0A9Q0N309</accession>
<proteinExistence type="predicted"/>
<keyword evidence="1" id="KW-0175">Coiled coil</keyword>
<sequence>KPTNLNDTKEERKKRLNRERQQKFRAKQTAQAQPPAFETTAGQQQSHSPMVAVPKVPVPSSVSKHVPTNLPNKDLIEHATTFFILRRNGTESVQETFRRLCSAPNSYVGYKEIEEAYNILTYVEPQTLQNTPIETQLNCQRDLQIARTIQHSGVSDSTDTIEESKDERKQRLNRERQQLFRRKQTSEAAEASRKQRSDLMTQSRAAETPAETAQRLATVAASMSERRAAETPAETAQRLATVAASTSERRAAETPAETAQRLATAAVSMSRSRQATATATTNETQRVTQIPDPVTHPRLHRIVAGQMLHGPCGPRCLGEDGTCLKEFPKNFQEFTEVNEGDNTLDYHIPTHYANPNDFLISHYKKFESKYIYYQRKEMDDIIGVGIDVPDIDTMERNPYEIFEDLKAQSRAMKEELEKEREKLAQSNSEAQIERVRQLEMESAAADYRVEEYFGGRCHFNIILNNMIKQKKQGSFSEQVPSSRKSVDWFGGGTQSKLATIIFLILTGEVVFLAEHNWQKYLM</sequence>
<dbReference type="AlphaFoldDB" id="A0A9Q0N309"/>
<feature type="non-terminal residue" evidence="4">
    <location>
        <position position="1"/>
    </location>
</feature>
<feature type="compositionally biased region" description="Basic and acidic residues" evidence="2">
    <location>
        <begin position="162"/>
        <end position="178"/>
    </location>
</feature>
<evidence type="ECO:0000313" key="4">
    <source>
        <dbReference type="EMBL" id="KAJ6642667.1"/>
    </source>
</evidence>
<organism evidence="4 5">
    <name type="scientific">Pseudolycoriella hygida</name>
    <dbReference type="NCBI Taxonomy" id="35572"/>
    <lineage>
        <taxon>Eukaryota</taxon>
        <taxon>Metazoa</taxon>
        <taxon>Ecdysozoa</taxon>
        <taxon>Arthropoda</taxon>
        <taxon>Hexapoda</taxon>
        <taxon>Insecta</taxon>
        <taxon>Pterygota</taxon>
        <taxon>Neoptera</taxon>
        <taxon>Endopterygota</taxon>
        <taxon>Diptera</taxon>
        <taxon>Nematocera</taxon>
        <taxon>Sciaroidea</taxon>
        <taxon>Sciaridae</taxon>
        <taxon>Pseudolycoriella</taxon>
    </lineage>
</organism>
<feature type="region of interest" description="Disordered" evidence="2">
    <location>
        <begin position="151"/>
        <end position="286"/>
    </location>
</feature>
<evidence type="ECO:0000256" key="1">
    <source>
        <dbReference type="SAM" id="Coils"/>
    </source>
</evidence>
<name>A0A9Q0N309_9DIPT</name>
<dbReference type="EMBL" id="WJQU01000002">
    <property type="protein sequence ID" value="KAJ6642667.1"/>
    <property type="molecule type" value="Genomic_DNA"/>
</dbReference>
<gene>
    <name evidence="4" type="ORF">Bhyg_07620</name>
</gene>
<dbReference type="Proteomes" id="UP001151699">
    <property type="component" value="Chromosome B"/>
</dbReference>
<feature type="compositionally biased region" description="Low complexity" evidence="2">
    <location>
        <begin position="275"/>
        <end position="286"/>
    </location>
</feature>
<reference evidence="4" key="1">
    <citation type="submission" date="2022-07" db="EMBL/GenBank/DDBJ databases">
        <authorList>
            <person name="Trinca V."/>
            <person name="Uliana J.V.C."/>
            <person name="Torres T.T."/>
            <person name="Ward R.J."/>
            <person name="Monesi N."/>
        </authorList>
    </citation>
    <scope>NUCLEOTIDE SEQUENCE</scope>
    <source>
        <strain evidence="4">HSMRA1968</strain>
        <tissue evidence="4">Whole embryos</tissue>
    </source>
</reference>
<dbReference type="Pfam" id="PF21107">
    <property type="entry name" value="STPRs"/>
    <property type="match status" value="1"/>
</dbReference>
<evidence type="ECO:0000313" key="5">
    <source>
        <dbReference type="Proteomes" id="UP001151699"/>
    </source>
</evidence>
<feature type="non-terminal residue" evidence="4">
    <location>
        <position position="522"/>
    </location>
</feature>
<protein>
    <recommendedName>
        <fullName evidence="3">STPR domain-containing protein</fullName>
    </recommendedName>
</protein>
<keyword evidence="5" id="KW-1185">Reference proteome</keyword>
<evidence type="ECO:0000256" key="2">
    <source>
        <dbReference type="SAM" id="MobiDB-lite"/>
    </source>
</evidence>
<feature type="domain" description="STPR" evidence="3">
    <location>
        <begin position="198"/>
        <end position="261"/>
    </location>
</feature>
<feature type="region of interest" description="Disordered" evidence="2">
    <location>
        <begin position="1"/>
        <end position="49"/>
    </location>
</feature>
<comment type="caution">
    <text evidence="4">The sequence shown here is derived from an EMBL/GenBank/DDBJ whole genome shotgun (WGS) entry which is preliminary data.</text>
</comment>
<feature type="coiled-coil region" evidence="1">
    <location>
        <begin position="399"/>
        <end position="433"/>
    </location>
</feature>
<evidence type="ECO:0000259" key="3">
    <source>
        <dbReference type="Pfam" id="PF21107"/>
    </source>
</evidence>
<dbReference type="OrthoDB" id="7692063at2759"/>
<feature type="compositionally biased region" description="Basic and acidic residues" evidence="2">
    <location>
        <begin position="7"/>
        <end position="22"/>
    </location>
</feature>